<protein>
    <recommendedName>
        <fullName evidence="2">Peptidase metallopeptidase domain-containing protein</fullName>
    </recommendedName>
</protein>
<dbReference type="PANTHER" id="PTHR10127">
    <property type="entry name" value="DISCOIDIN, CUB, EGF, LAMININ , AND ZINC METALLOPROTEASE DOMAIN CONTAINING"/>
    <property type="match status" value="1"/>
</dbReference>
<dbReference type="InterPro" id="IPR006026">
    <property type="entry name" value="Peptidase_Metallo"/>
</dbReference>
<reference evidence="4" key="2">
    <citation type="submission" date="2015-01" db="EMBL/GenBank/DDBJ databases">
        <title>Evolutionary Origins and Diversification of the Mycorrhizal Mutualists.</title>
        <authorList>
            <consortium name="DOE Joint Genome Institute"/>
            <consortium name="Mycorrhizal Genomics Consortium"/>
            <person name="Kohler A."/>
            <person name="Kuo A."/>
            <person name="Nagy L.G."/>
            <person name="Floudas D."/>
            <person name="Copeland A."/>
            <person name="Barry K.W."/>
            <person name="Cichocki N."/>
            <person name="Veneault-Fourrey C."/>
            <person name="LaButti K."/>
            <person name="Lindquist E.A."/>
            <person name="Lipzen A."/>
            <person name="Lundell T."/>
            <person name="Morin E."/>
            <person name="Murat C."/>
            <person name="Riley R."/>
            <person name="Ohm R."/>
            <person name="Sun H."/>
            <person name="Tunlid A."/>
            <person name="Henrissat B."/>
            <person name="Grigoriev I.V."/>
            <person name="Hibbett D.S."/>
            <person name="Martin F."/>
        </authorList>
    </citation>
    <scope>NUCLEOTIDE SEQUENCE [LARGE SCALE GENOMIC DNA]</scope>
    <source>
        <strain evidence="4">LaAM-08-1</strain>
    </source>
</reference>
<reference evidence="3 4" key="1">
    <citation type="submission" date="2014-04" db="EMBL/GenBank/DDBJ databases">
        <authorList>
            <consortium name="DOE Joint Genome Institute"/>
            <person name="Kuo A."/>
            <person name="Kohler A."/>
            <person name="Nagy L.G."/>
            <person name="Floudas D."/>
            <person name="Copeland A."/>
            <person name="Barry K.W."/>
            <person name="Cichocki N."/>
            <person name="Veneault-Fourrey C."/>
            <person name="LaButti K."/>
            <person name="Lindquist E.A."/>
            <person name="Lipzen A."/>
            <person name="Lundell T."/>
            <person name="Morin E."/>
            <person name="Murat C."/>
            <person name="Sun H."/>
            <person name="Tunlid A."/>
            <person name="Henrissat B."/>
            <person name="Grigoriev I.V."/>
            <person name="Hibbett D.S."/>
            <person name="Martin F."/>
            <person name="Nordberg H.P."/>
            <person name="Cantor M.N."/>
            <person name="Hua S.X."/>
        </authorList>
    </citation>
    <scope>NUCLEOTIDE SEQUENCE [LARGE SCALE GENOMIC DNA]</scope>
    <source>
        <strain evidence="3 4">LaAM-08-1</strain>
    </source>
</reference>
<dbReference type="InterPro" id="IPR001506">
    <property type="entry name" value="Peptidase_M12A"/>
</dbReference>
<evidence type="ECO:0000313" key="4">
    <source>
        <dbReference type="Proteomes" id="UP000054477"/>
    </source>
</evidence>
<accession>A0A0C9X6G5</accession>
<dbReference type="GO" id="GO:0004222">
    <property type="term" value="F:metalloendopeptidase activity"/>
    <property type="evidence" value="ECO:0007669"/>
    <property type="project" value="InterPro"/>
</dbReference>
<feature type="domain" description="Peptidase metallopeptidase" evidence="2">
    <location>
        <begin position="94"/>
        <end position="250"/>
    </location>
</feature>
<dbReference type="AlphaFoldDB" id="A0A0C9X6G5"/>
<proteinExistence type="predicted"/>
<dbReference type="InterPro" id="IPR024079">
    <property type="entry name" value="MetalloPept_cat_dom_sf"/>
</dbReference>
<gene>
    <name evidence="3" type="ORF">K443DRAFT_125661</name>
</gene>
<name>A0A0C9X6G5_9AGAR</name>
<evidence type="ECO:0000256" key="1">
    <source>
        <dbReference type="SAM" id="MobiDB-lite"/>
    </source>
</evidence>
<feature type="non-terminal residue" evidence="3">
    <location>
        <position position="1"/>
    </location>
</feature>
<dbReference type="GO" id="GO:0006508">
    <property type="term" value="P:proteolysis"/>
    <property type="evidence" value="ECO:0007669"/>
    <property type="project" value="InterPro"/>
</dbReference>
<feature type="region of interest" description="Disordered" evidence="1">
    <location>
        <begin position="16"/>
        <end position="36"/>
    </location>
</feature>
<dbReference type="PANTHER" id="PTHR10127:SF850">
    <property type="entry name" value="METALLOENDOPEPTIDASE"/>
    <property type="match status" value="1"/>
</dbReference>
<sequence>MSHTADSAIDYHTTEAVPAKVATEPATAAPTTSASADNDITKSAVVEGDEVPEVAWYQRACAEASHDKDAASDAKADVNRIGRGAVMRAVVVKATRLWDNGSTLTYTFTGPKAGNATQQSKVKTVVQEWEKYANVNLTFVPTGNATIRITFDPKSGSWSYVGKEIDLIDANHPTMNLGWIGGHSTTITAAERGVILHEFGHTLGLMHEHQSPVRDGTITLKESAVIEFYKKTQGWTEQEVRQQILSVYNVSDVSNFSTLDVKSIMMYFMPAAMNHQNLEIKPNNVLSETDKAFMTINYPYPPNHPPADSIWTINHALDVVGVDPGIKATILEQYEQSEWAEVRYLFSGFCTSARS</sequence>
<dbReference type="Proteomes" id="UP000054477">
    <property type="component" value="Unassembled WGS sequence"/>
</dbReference>
<dbReference type="GO" id="GO:0008270">
    <property type="term" value="F:zinc ion binding"/>
    <property type="evidence" value="ECO:0007669"/>
    <property type="project" value="InterPro"/>
</dbReference>
<dbReference type="SMART" id="SM00235">
    <property type="entry name" value="ZnMc"/>
    <property type="match status" value="1"/>
</dbReference>
<keyword evidence="4" id="KW-1185">Reference proteome</keyword>
<dbReference type="HOGENOM" id="CLU_844824_0_0_1"/>
<dbReference type="EMBL" id="KN838855">
    <property type="protein sequence ID" value="KIJ93251.1"/>
    <property type="molecule type" value="Genomic_DNA"/>
</dbReference>
<organism evidence="3 4">
    <name type="scientific">Laccaria amethystina LaAM-08-1</name>
    <dbReference type="NCBI Taxonomy" id="1095629"/>
    <lineage>
        <taxon>Eukaryota</taxon>
        <taxon>Fungi</taxon>
        <taxon>Dikarya</taxon>
        <taxon>Basidiomycota</taxon>
        <taxon>Agaricomycotina</taxon>
        <taxon>Agaricomycetes</taxon>
        <taxon>Agaricomycetidae</taxon>
        <taxon>Agaricales</taxon>
        <taxon>Agaricineae</taxon>
        <taxon>Hydnangiaceae</taxon>
        <taxon>Laccaria</taxon>
    </lineage>
</organism>
<dbReference type="Gene3D" id="3.40.390.10">
    <property type="entry name" value="Collagenase (Catalytic Domain)"/>
    <property type="match status" value="1"/>
</dbReference>
<evidence type="ECO:0000259" key="2">
    <source>
        <dbReference type="SMART" id="SM00235"/>
    </source>
</evidence>
<dbReference type="SUPFAM" id="SSF55486">
    <property type="entry name" value="Metalloproteases ('zincins'), catalytic domain"/>
    <property type="match status" value="1"/>
</dbReference>
<dbReference type="Pfam" id="PF01400">
    <property type="entry name" value="Astacin"/>
    <property type="match status" value="1"/>
</dbReference>
<dbReference type="OrthoDB" id="5945790at2759"/>
<evidence type="ECO:0000313" key="3">
    <source>
        <dbReference type="EMBL" id="KIJ93251.1"/>
    </source>
</evidence>